<keyword evidence="1" id="KW-0472">Membrane</keyword>
<gene>
    <name evidence="2" type="ORF">SAMN05421736_1425</name>
</gene>
<dbReference type="Proteomes" id="UP000198935">
    <property type="component" value="Unassembled WGS sequence"/>
</dbReference>
<sequence>MFVVPLAVHKNWLLYYNYLLWEGMNLLKKNNKLILISLVIIGAVIGGVMFMNRGDFAEGNREAIEENVRNYVERYKLNPDDVDIYNIGNPTRFPTGEEEFDIYIKHMGHPYFRMVLKGDPDTLLVFEPKEHIIELIFEEIYLEARYEELKPTIDYLNSLNITDPLRPEGTKIQYFQTSVGLATEINAELKKAFKSGEDLEHLKQYIENNLEQISELDTNIRINGIIDELDDEKANEIEKKLKELLPKSNYVVRIGVDSLESQEHEKIDTYLIIE</sequence>
<evidence type="ECO:0000313" key="2">
    <source>
        <dbReference type="EMBL" id="SDZ68909.1"/>
    </source>
</evidence>
<protein>
    <submittedName>
        <fullName evidence="2">Uncharacterized protein</fullName>
    </submittedName>
</protein>
<keyword evidence="3" id="KW-1185">Reference proteome</keyword>
<name>A0A1H3V4B8_9BACI</name>
<keyword evidence="1" id="KW-0812">Transmembrane</keyword>
<proteinExistence type="predicted"/>
<keyword evidence="1" id="KW-1133">Transmembrane helix</keyword>
<organism evidence="2 3">
    <name type="scientific">Evansella caseinilytica</name>
    <dbReference type="NCBI Taxonomy" id="1503961"/>
    <lineage>
        <taxon>Bacteria</taxon>
        <taxon>Bacillati</taxon>
        <taxon>Bacillota</taxon>
        <taxon>Bacilli</taxon>
        <taxon>Bacillales</taxon>
        <taxon>Bacillaceae</taxon>
        <taxon>Evansella</taxon>
    </lineage>
</organism>
<reference evidence="3" key="1">
    <citation type="submission" date="2016-10" db="EMBL/GenBank/DDBJ databases">
        <authorList>
            <person name="Varghese N."/>
            <person name="Submissions S."/>
        </authorList>
    </citation>
    <scope>NUCLEOTIDE SEQUENCE [LARGE SCALE GENOMIC DNA]</scope>
    <source>
        <strain evidence="3">SP</strain>
    </source>
</reference>
<accession>A0A1H3V4B8</accession>
<evidence type="ECO:0000313" key="3">
    <source>
        <dbReference type="Proteomes" id="UP000198935"/>
    </source>
</evidence>
<evidence type="ECO:0000256" key="1">
    <source>
        <dbReference type="SAM" id="Phobius"/>
    </source>
</evidence>
<dbReference type="STRING" id="1503961.SAMN05421736_1425"/>
<dbReference type="AlphaFoldDB" id="A0A1H3V4B8"/>
<dbReference type="EMBL" id="FNPI01000042">
    <property type="protein sequence ID" value="SDZ68909.1"/>
    <property type="molecule type" value="Genomic_DNA"/>
</dbReference>
<feature type="transmembrane region" description="Helical" evidence="1">
    <location>
        <begin position="33"/>
        <end position="51"/>
    </location>
</feature>